<gene>
    <name evidence="3" type="primary">RPN1A</name>
    <name evidence="3" type="ORF">CR513_04097</name>
</gene>
<dbReference type="STRING" id="157652.A0A371I8A1"/>
<dbReference type="GO" id="GO:0008540">
    <property type="term" value="C:proteasome regulatory particle, base subcomplex"/>
    <property type="evidence" value="ECO:0007669"/>
    <property type="project" value="TreeGrafter"/>
</dbReference>
<feature type="non-terminal residue" evidence="3">
    <location>
        <position position="1"/>
    </location>
</feature>
<sequence>MQSDEDLEVRQRMELYVERAQDSDPRLRIFALRSMRQEIRSAANSITSVSKPLKFLRPHYGTLEAYFTTMRESESKRYMADILSVLAFTMPVVGRRESLKYRLLGSEGDIISWGHEYVRNLSREIALECDERREVGLLAKLNVPLKSAFTRAFWENRKAQIGDLMELVKQIVPFYMKHNAEPEAVDLLTEVDELYYLNAHLDKTNFKRTCLYLTSLARYLPERDDILNQVCWIYLQHEAYPSALQIALSLDDLEHVSRAFNFCDDVLQKKQCCYILARHGITFVLDECMVPNEDDRLMLQDIIYNSMLSEGYLTLARDIEVMEPKSPEDIYKESKCSTPKKGTGKATCKPICILMDSNLKLDNADDSAIVDKEMHQYLVEKLIYLSHTRSNIAFAISLVSQSREVHLQVIQNFVVPTGTSGRGILHKRNINAFLETYTDVDYTSSVIDQRSLLDIVPFLEEI</sequence>
<organism evidence="3 4">
    <name type="scientific">Mucuna pruriens</name>
    <name type="common">Velvet bean</name>
    <name type="synonym">Dolichos pruriens</name>
    <dbReference type="NCBI Taxonomy" id="157652"/>
    <lineage>
        <taxon>Eukaryota</taxon>
        <taxon>Viridiplantae</taxon>
        <taxon>Streptophyta</taxon>
        <taxon>Embryophyta</taxon>
        <taxon>Tracheophyta</taxon>
        <taxon>Spermatophyta</taxon>
        <taxon>Magnoliopsida</taxon>
        <taxon>eudicotyledons</taxon>
        <taxon>Gunneridae</taxon>
        <taxon>Pentapetalae</taxon>
        <taxon>rosids</taxon>
        <taxon>fabids</taxon>
        <taxon>Fabales</taxon>
        <taxon>Fabaceae</taxon>
        <taxon>Papilionoideae</taxon>
        <taxon>50 kb inversion clade</taxon>
        <taxon>NPAAA clade</taxon>
        <taxon>indigoferoid/millettioid clade</taxon>
        <taxon>Phaseoleae</taxon>
        <taxon>Mucuna</taxon>
    </lineage>
</organism>
<dbReference type="PANTHER" id="PTHR10943">
    <property type="entry name" value="26S PROTEASOME NON-ATPASE REGULATORY SUBUNIT"/>
    <property type="match status" value="1"/>
</dbReference>
<reference evidence="3" key="1">
    <citation type="submission" date="2018-05" db="EMBL/GenBank/DDBJ databases">
        <title>Draft genome of Mucuna pruriens seed.</title>
        <authorList>
            <person name="Nnadi N.E."/>
            <person name="Vos R."/>
            <person name="Hasami M.H."/>
            <person name="Devisetty U.K."/>
            <person name="Aguiy J.C."/>
        </authorList>
    </citation>
    <scope>NUCLEOTIDE SEQUENCE [LARGE SCALE GENOMIC DNA]</scope>
    <source>
        <strain evidence="3">JCA_2017</strain>
    </source>
</reference>
<dbReference type="Pfam" id="PF17781">
    <property type="entry name" value="RPN1_RPN2_N"/>
    <property type="match status" value="1"/>
</dbReference>
<dbReference type="GO" id="GO:0005634">
    <property type="term" value="C:nucleus"/>
    <property type="evidence" value="ECO:0007669"/>
    <property type="project" value="TreeGrafter"/>
</dbReference>
<dbReference type="OrthoDB" id="1721204at2759"/>
<dbReference type="GO" id="GO:0043161">
    <property type="term" value="P:proteasome-mediated ubiquitin-dependent protein catabolic process"/>
    <property type="evidence" value="ECO:0007669"/>
    <property type="project" value="TreeGrafter"/>
</dbReference>
<dbReference type="InterPro" id="IPR040892">
    <property type="entry name" value="RPN1_N"/>
</dbReference>
<keyword evidence="4" id="KW-1185">Reference proteome</keyword>
<proteinExistence type="predicted"/>
<dbReference type="Proteomes" id="UP000257109">
    <property type="component" value="Unassembled WGS sequence"/>
</dbReference>
<comment type="caution">
    <text evidence="3">The sequence shown here is derived from an EMBL/GenBank/DDBJ whole genome shotgun (WGS) entry which is preliminary data.</text>
</comment>
<evidence type="ECO:0000259" key="2">
    <source>
        <dbReference type="Pfam" id="PF17781"/>
    </source>
</evidence>
<name>A0A371I8A1_MUCPR</name>
<protein>
    <submittedName>
        <fullName evidence="3">26S proteasome non-ATPase regulatory subunit 2-like A</fullName>
    </submittedName>
</protein>
<feature type="domain" description="RPN1 N-terminal" evidence="2">
    <location>
        <begin position="13"/>
        <end position="333"/>
    </location>
</feature>
<accession>A0A371I8A1</accession>
<dbReference type="PANTHER" id="PTHR10943:SF1">
    <property type="entry name" value="26S PROTEASOME NON-ATPASE REGULATORY SUBUNIT 2"/>
    <property type="match status" value="1"/>
</dbReference>
<keyword evidence="1" id="KW-0677">Repeat</keyword>
<dbReference type="GO" id="GO:0034515">
    <property type="term" value="C:proteasome storage granule"/>
    <property type="evidence" value="ECO:0007669"/>
    <property type="project" value="TreeGrafter"/>
</dbReference>
<evidence type="ECO:0000313" key="3">
    <source>
        <dbReference type="EMBL" id="RDY11271.1"/>
    </source>
</evidence>
<evidence type="ECO:0000256" key="1">
    <source>
        <dbReference type="ARBA" id="ARBA00022737"/>
    </source>
</evidence>
<dbReference type="EMBL" id="QJKJ01000673">
    <property type="protein sequence ID" value="RDY11271.1"/>
    <property type="molecule type" value="Genomic_DNA"/>
</dbReference>
<dbReference type="AlphaFoldDB" id="A0A371I8A1"/>
<evidence type="ECO:0000313" key="4">
    <source>
        <dbReference type="Proteomes" id="UP000257109"/>
    </source>
</evidence>